<reference evidence="3" key="1">
    <citation type="submission" date="2022-12" db="EMBL/GenBank/DDBJ databases">
        <authorList>
            <person name="Mo P."/>
        </authorList>
    </citation>
    <scope>NUCLEOTIDE SEQUENCE [LARGE SCALE GENOMIC DNA]</scope>
    <source>
        <strain evidence="3">HUAS 3-15</strain>
    </source>
</reference>
<accession>A0ABY7PYI9</accession>
<keyword evidence="3" id="KW-1185">Reference proteome</keyword>
<name>A0ABY7PYI9_9ACTN</name>
<sequence length="314" mass="32007">MNTPTRLAAFTLGLAVVFGGAVGIGHAVGPIDSAKDTGGAEHQHGTTAAAHGPEHEHHGTEDGAAAPAAGALAAFDHGYSLQAGPEQLTAGQSADLSFTVRGPNGAPVTSYLTQHGKDLHLILVRTDLAGYQHVHPTLAADGSWHVPVTFPAAGAYRMVADFTPSGATSAVTLGTGLSVAGDYRPQQPTPPAATAETDGYTVALDGRLEAGKSSRVKLRISRDGAPVTDLEPYLGAYGHLVAIRAGDLGYLHVHPEGEPGDGRTAAGPEVSFSVEAPTAGDYRLFLDFQHAGAVHTAAFSVHADATTGSEGAHE</sequence>
<feature type="compositionally biased region" description="Basic and acidic residues" evidence="1">
    <location>
        <begin position="33"/>
        <end position="44"/>
    </location>
</feature>
<evidence type="ECO:0000256" key="1">
    <source>
        <dbReference type="SAM" id="MobiDB-lite"/>
    </source>
</evidence>
<dbReference type="EMBL" id="CP115450">
    <property type="protein sequence ID" value="WBP85071.1"/>
    <property type="molecule type" value="Genomic_DNA"/>
</dbReference>
<dbReference type="RefSeq" id="WP_270140761.1">
    <property type="nucleotide sequence ID" value="NZ_CP115450.1"/>
</dbReference>
<evidence type="ECO:0000313" key="3">
    <source>
        <dbReference type="Proteomes" id="UP001212821"/>
    </source>
</evidence>
<evidence type="ECO:0000313" key="2">
    <source>
        <dbReference type="EMBL" id="WBP85071.1"/>
    </source>
</evidence>
<feature type="region of interest" description="Disordered" evidence="1">
    <location>
        <begin position="33"/>
        <end position="63"/>
    </location>
</feature>
<feature type="compositionally biased region" description="Basic and acidic residues" evidence="1">
    <location>
        <begin position="52"/>
        <end position="61"/>
    </location>
</feature>
<organism evidence="2 3">
    <name type="scientific">Kitasatospora cathayae</name>
    <dbReference type="NCBI Taxonomy" id="3004092"/>
    <lineage>
        <taxon>Bacteria</taxon>
        <taxon>Bacillati</taxon>
        <taxon>Actinomycetota</taxon>
        <taxon>Actinomycetes</taxon>
        <taxon>Kitasatosporales</taxon>
        <taxon>Streptomycetaceae</taxon>
        <taxon>Kitasatospora</taxon>
    </lineage>
</organism>
<proteinExistence type="predicted"/>
<gene>
    <name evidence="2" type="ORF">O1G21_03890</name>
</gene>
<dbReference type="Proteomes" id="UP001212821">
    <property type="component" value="Chromosome"/>
</dbReference>
<protein>
    <recommendedName>
        <fullName evidence="4">Heavy metal-binding domain-containing protein</fullName>
    </recommendedName>
</protein>
<evidence type="ECO:0008006" key="4">
    <source>
        <dbReference type="Google" id="ProtNLM"/>
    </source>
</evidence>